<comment type="caution">
    <text evidence="1">The sequence shown here is derived from an EMBL/GenBank/DDBJ whole genome shotgun (WGS) entry which is preliminary data.</text>
</comment>
<name>A0A8J2X3X9_9STRA</name>
<protein>
    <submittedName>
        <fullName evidence="1">Uncharacterized protein</fullName>
    </submittedName>
</protein>
<sequence length="350" mass="38707">MWYASTSRSRATVTSGVAPARKTHSEQCAMANWGTCVKIKILRRVLLNRRVDLHAIDATPSQRRGGMGLPPLDGASTAASLPRNDFMSAPGTLVDFHTVGDDVFGAVARAPVRHAQAAAGPRRAQRRGPLHERAAAGHRVLQEQAARRLRPELAVQVHLEQRVAEVRRGAAPVPLVEDRVARRAHRLAPAGAPEGLQHARRRPEEHEVAVRQGVGVPARGHEQIIRRRQQVDLGREVPEEHVGVREADPLVARADLGEEHGPHGLEVADFIFDAFDFHVGDAQILRDARPQAGEVQWNLDAVDARHVRRRADKIVRHAPRVRARRGLERGQPRRPARAERVLAVARVRDS</sequence>
<dbReference type="AlphaFoldDB" id="A0A8J2X3X9"/>
<proteinExistence type="predicted"/>
<gene>
    <name evidence="1" type="ORF">PECAL_6P17530</name>
</gene>
<evidence type="ECO:0000313" key="2">
    <source>
        <dbReference type="Proteomes" id="UP000789595"/>
    </source>
</evidence>
<organism evidence="1 2">
    <name type="scientific">Pelagomonas calceolata</name>
    <dbReference type="NCBI Taxonomy" id="35677"/>
    <lineage>
        <taxon>Eukaryota</taxon>
        <taxon>Sar</taxon>
        <taxon>Stramenopiles</taxon>
        <taxon>Ochrophyta</taxon>
        <taxon>Pelagophyceae</taxon>
        <taxon>Pelagomonadales</taxon>
        <taxon>Pelagomonadaceae</taxon>
        <taxon>Pelagomonas</taxon>
    </lineage>
</organism>
<reference evidence="1" key="1">
    <citation type="submission" date="2021-11" db="EMBL/GenBank/DDBJ databases">
        <authorList>
            <consortium name="Genoscope - CEA"/>
            <person name="William W."/>
        </authorList>
    </citation>
    <scope>NUCLEOTIDE SEQUENCE</scope>
</reference>
<dbReference type="Proteomes" id="UP000789595">
    <property type="component" value="Unassembled WGS sequence"/>
</dbReference>
<keyword evidence="2" id="KW-1185">Reference proteome</keyword>
<accession>A0A8J2X3X9</accession>
<dbReference type="EMBL" id="CAKKNE010000006">
    <property type="protein sequence ID" value="CAH0380113.1"/>
    <property type="molecule type" value="Genomic_DNA"/>
</dbReference>
<evidence type="ECO:0000313" key="1">
    <source>
        <dbReference type="EMBL" id="CAH0380113.1"/>
    </source>
</evidence>